<sequence>MIIHIVSAIKKSASAGNAAPGPSAFDPNPTAFAALDKQPLLCSDILVDIIQTNVSSFQGKLKDAAGTPDLTLDLAGIDQVHMNRDNGSVMDTELLQEHFGRTKLHYEVLCGYVYQHRLELLQAYEEHCQRVDILGCTSDQMQPADRIKKEQWPTTTVCQDLNLTLDKGLDILPGQDSPPVGHSQQPQELSKVDRLKQRIAFLEFRHAIL</sequence>
<protein>
    <submittedName>
        <fullName evidence="1">Uncharacterized protein</fullName>
    </submittedName>
</protein>
<dbReference type="EMBL" id="LN734231">
    <property type="protein sequence ID" value="CEP20156.1"/>
    <property type="molecule type" value="Genomic_DNA"/>
</dbReference>
<reference evidence="1 2" key="1">
    <citation type="submission" date="2014-09" db="EMBL/GenBank/DDBJ databases">
        <authorList>
            <person name="Ellenberger Sabrina"/>
        </authorList>
    </citation>
    <scope>NUCLEOTIDE SEQUENCE [LARGE SCALE GENOMIC DNA]</scope>
    <source>
        <strain evidence="1 2">CBS 412.66</strain>
    </source>
</reference>
<organism evidence="1 2">
    <name type="scientific">Parasitella parasitica</name>
    <dbReference type="NCBI Taxonomy" id="35722"/>
    <lineage>
        <taxon>Eukaryota</taxon>
        <taxon>Fungi</taxon>
        <taxon>Fungi incertae sedis</taxon>
        <taxon>Mucoromycota</taxon>
        <taxon>Mucoromycotina</taxon>
        <taxon>Mucoromycetes</taxon>
        <taxon>Mucorales</taxon>
        <taxon>Mucorineae</taxon>
        <taxon>Mucoraceae</taxon>
        <taxon>Parasitella</taxon>
    </lineage>
</organism>
<accession>A0A0B7NNF2</accession>
<proteinExistence type="predicted"/>
<dbReference type="Proteomes" id="UP000054107">
    <property type="component" value="Unassembled WGS sequence"/>
</dbReference>
<keyword evidence="2" id="KW-1185">Reference proteome</keyword>
<gene>
    <name evidence="1" type="primary">PARPA_14477.1 scaffold 50540</name>
</gene>
<dbReference type="AlphaFoldDB" id="A0A0B7NNF2"/>
<evidence type="ECO:0000313" key="1">
    <source>
        <dbReference type="EMBL" id="CEP20156.1"/>
    </source>
</evidence>
<name>A0A0B7NNF2_9FUNG</name>
<evidence type="ECO:0000313" key="2">
    <source>
        <dbReference type="Proteomes" id="UP000054107"/>
    </source>
</evidence>